<dbReference type="Proteomes" id="UP000028533">
    <property type="component" value="Unassembled WGS sequence"/>
</dbReference>
<dbReference type="GO" id="GO:0005829">
    <property type="term" value="C:cytosol"/>
    <property type="evidence" value="ECO:0007669"/>
    <property type="project" value="TreeGrafter"/>
</dbReference>
<feature type="domain" description="NusG-like N-terminal" evidence="8">
    <location>
        <begin position="17"/>
        <end position="125"/>
    </location>
</feature>
<dbReference type="SMART" id="SM00738">
    <property type="entry name" value="NGN"/>
    <property type="match status" value="1"/>
</dbReference>
<keyword evidence="4 5" id="KW-0804">Transcription</keyword>
<comment type="similarity">
    <text evidence="5 7">Belongs to the NusG family.</text>
</comment>
<name>A0A084ERP6_MYCCA</name>
<evidence type="ECO:0000256" key="2">
    <source>
        <dbReference type="ARBA" id="ARBA00022814"/>
    </source>
</evidence>
<evidence type="ECO:0000259" key="8">
    <source>
        <dbReference type="SMART" id="SM00738"/>
    </source>
</evidence>
<evidence type="ECO:0000256" key="5">
    <source>
        <dbReference type="HAMAP-Rule" id="MF_00948"/>
    </source>
</evidence>
<dbReference type="InterPro" id="IPR047050">
    <property type="entry name" value="NGN"/>
</dbReference>
<dbReference type="CDD" id="cd09891">
    <property type="entry name" value="NGN_Bact_1"/>
    <property type="match status" value="1"/>
</dbReference>
<dbReference type="Gene3D" id="2.30.30.30">
    <property type="match status" value="1"/>
</dbReference>
<dbReference type="InterPro" id="IPR014722">
    <property type="entry name" value="Rib_uL2_dom2"/>
</dbReference>
<dbReference type="PANTHER" id="PTHR30265:SF2">
    <property type="entry name" value="TRANSCRIPTION TERMINATION_ANTITERMINATION PROTEIN NUSG"/>
    <property type="match status" value="1"/>
</dbReference>
<dbReference type="Pfam" id="PF02357">
    <property type="entry name" value="NusG"/>
    <property type="match status" value="1"/>
</dbReference>
<dbReference type="EMBL" id="JFDO01000004">
    <property type="protein sequence ID" value="KEZ20638.1"/>
    <property type="molecule type" value="Genomic_DNA"/>
</dbReference>
<evidence type="ECO:0000313" key="11">
    <source>
        <dbReference type="Proteomes" id="UP000028533"/>
    </source>
</evidence>
<dbReference type="GO" id="GO:0031564">
    <property type="term" value="P:transcription antitermination"/>
    <property type="evidence" value="ECO:0007669"/>
    <property type="project" value="UniProtKB-UniRule"/>
</dbReference>
<feature type="domain" description="KOW" evidence="9">
    <location>
        <begin position="157"/>
        <end position="184"/>
    </location>
</feature>
<comment type="function">
    <text evidence="5 7">Participates in transcription elongation, termination and antitermination.</text>
</comment>
<dbReference type="SUPFAM" id="SSF82679">
    <property type="entry name" value="N-utilization substance G protein NusG, N-terminal domain"/>
    <property type="match status" value="1"/>
</dbReference>
<evidence type="ECO:0000256" key="3">
    <source>
        <dbReference type="ARBA" id="ARBA00023015"/>
    </source>
</evidence>
<dbReference type="Gene3D" id="3.30.70.940">
    <property type="entry name" value="NusG, N-terminal domain"/>
    <property type="match status" value="1"/>
</dbReference>
<keyword evidence="2 5" id="KW-0889">Transcription antitermination</keyword>
<accession>A0A084ERP6</accession>
<dbReference type="InterPro" id="IPR008991">
    <property type="entry name" value="Translation_prot_SH3-like_sf"/>
</dbReference>
<dbReference type="HAMAP" id="MF_00948">
    <property type="entry name" value="NusG"/>
    <property type="match status" value="1"/>
</dbReference>
<dbReference type="PRINTS" id="PR00338">
    <property type="entry name" value="NUSGTNSCPFCT"/>
</dbReference>
<evidence type="ECO:0000256" key="1">
    <source>
        <dbReference type="ARBA" id="ARBA00022472"/>
    </source>
</evidence>
<dbReference type="InterPro" id="IPR043425">
    <property type="entry name" value="NusG-like"/>
</dbReference>
<dbReference type="RefSeq" id="WP_011387011.1">
    <property type="nucleotide sequence ID" value="NZ_JFDO01000004.1"/>
</dbReference>
<dbReference type="SUPFAM" id="SSF50104">
    <property type="entry name" value="Translation proteins SH3-like domain"/>
    <property type="match status" value="1"/>
</dbReference>
<organism evidence="10 11">
    <name type="scientific">Mycoplasma capricolum subsp. capricolum 14232</name>
    <dbReference type="NCBI Taxonomy" id="1188238"/>
    <lineage>
        <taxon>Bacteria</taxon>
        <taxon>Bacillati</taxon>
        <taxon>Mycoplasmatota</taxon>
        <taxon>Mollicutes</taxon>
        <taxon>Mycoplasmataceae</taxon>
        <taxon>Mycoplasma</taxon>
    </lineage>
</organism>
<dbReference type="InterPro" id="IPR006645">
    <property type="entry name" value="NGN-like_dom"/>
</dbReference>
<dbReference type="CDD" id="cd06091">
    <property type="entry name" value="KOW_NusG"/>
    <property type="match status" value="1"/>
</dbReference>
<dbReference type="GO" id="GO:0006354">
    <property type="term" value="P:DNA-templated transcription elongation"/>
    <property type="evidence" value="ECO:0007669"/>
    <property type="project" value="UniProtKB-UniRule"/>
</dbReference>
<dbReference type="InterPro" id="IPR001062">
    <property type="entry name" value="Transcrpt_antiterm_NusG"/>
</dbReference>
<keyword evidence="3 5" id="KW-0805">Transcription regulation</keyword>
<dbReference type="GeneID" id="23778933"/>
<protein>
    <recommendedName>
        <fullName evidence="5 6">Transcription termination/antitermination protein NusG</fullName>
    </recommendedName>
</protein>
<dbReference type="InterPro" id="IPR005824">
    <property type="entry name" value="KOW"/>
</dbReference>
<sequence>MTYEEIKQLEDELLEAKGQWFVISCQTGHEEKVLGDLQQKIKSASIEDEVFSIKISKANQVSKSGKASIKNKFPGYIFINMIMSEKAWFLIRNTPGVTGFIGSSGRGAKPSPLTIEETLNMLVPNIEEIQQAHEEEKEQETKQKNEAVAKKALFTADFKIGDIVKVKSGIHENEEGTVKDMDYSKGVAFVAIEMFGRWTTLEVSFKNVEPIKEY</sequence>
<dbReference type="PANTHER" id="PTHR30265">
    <property type="entry name" value="RHO-INTERACTING TRANSCRIPTION TERMINATION FACTOR NUSG"/>
    <property type="match status" value="1"/>
</dbReference>
<keyword evidence="1 5" id="KW-0806">Transcription termination</keyword>
<dbReference type="GO" id="GO:0006353">
    <property type="term" value="P:DNA-templated transcription termination"/>
    <property type="evidence" value="ECO:0007669"/>
    <property type="project" value="UniProtKB-UniRule"/>
</dbReference>
<comment type="caution">
    <text evidence="10">The sequence shown here is derived from an EMBL/GenBank/DDBJ whole genome shotgun (WGS) entry which is preliminary data.</text>
</comment>
<evidence type="ECO:0000259" key="9">
    <source>
        <dbReference type="SMART" id="SM00739"/>
    </source>
</evidence>
<evidence type="ECO:0000256" key="4">
    <source>
        <dbReference type="ARBA" id="ARBA00023163"/>
    </source>
</evidence>
<dbReference type="AlphaFoldDB" id="A0A084ERP6"/>
<dbReference type="InterPro" id="IPR036735">
    <property type="entry name" value="NGN_dom_sf"/>
</dbReference>
<gene>
    <name evidence="5 10" type="primary">nusG</name>
    <name evidence="10" type="ORF">MCAPa_2180</name>
</gene>
<evidence type="ECO:0000313" key="10">
    <source>
        <dbReference type="EMBL" id="KEZ20638.1"/>
    </source>
</evidence>
<dbReference type="GO" id="GO:0032784">
    <property type="term" value="P:regulation of DNA-templated transcription elongation"/>
    <property type="evidence" value="ECO:0007669"/>
    <property type="project" value="InterPro"/>
</dbReference>
<proteinExistence type="inferred from homology"/>
<dbReference type="InterPro" id="IPR010216">
    <property type="entry name" value="Transcrpt_antiterm_NusG_myco"/>
</dbReference>
<dbReference type="SMART" id="SM00739">
    <property type="entry name" value="KOW"/>
    <property type="match status" value="1"/>
</dbReference>
<dbReference type="NCBIfam" id="TIGR01956">
    <property type="entry name" value="NusG_myco"/>
    <property type="match status" value="1"/>
</dbReference>
<reference evidence="10 11" key="1">
    <citation type="submission" date="2014-02" db="EMBL/GenBank/DDBJ databases">
        <title>Genome sequence of Mycoplasma capricolum subsp. capricolum strain 14232.</title>
        <authorList>
            <person name="Sirand-Pugnet P."/>
            <person name="Breton M."/>
            <person name="Dordet-Frisoni E."/>
            <person name="Baranowski E."/>
            <person name="Barre A."/>
            <person name="Couture C."/>
            <person name="Dupuy V."/>
            <person name="Gaurivaud P."/>
            <person name="Jacob D."/>
            <person name="Lemaitre C."/>
            <person name="Manso-Silvan L."/>
            <person name="Nikolski M."/>
            <person name="Nouvel L.-X."/>
            <person name="Poumarat F."/>
            <person name="Tardy F."/>
            <person name="Thebault P."/>
            <person name="Theil S."/>
            <person name="Citti C."/>
            <person name="Thiaucourt F."/>
            <person name="Blanchard A."/>
        </authorList>
    </citation>
    <scope>NUCLEOTIDE SEQUENCE [LARGE SCALE GENOMIC DNA]</scope>
    <source>
        <strain evidence="10 11">14232</strain>
    </source>
</reference>
<evidence type="ECO:0000256" key="7">
    <source>
        <dbReference type="RuleBase" id="RU000538"/>
    </source>
</evidence>
<evidence type="ECO:0000256" key="6">
    <source>
        <dbReference type="NCBIfam" id="TIGR01956"/>
    </source>
</evidence>